<feature type="domain" description="DDH" evidence="6">
    <location>
        <begin position="83"/>
        <end position="210"/>
    </location>
</feature>
<dbReference type="Gene3D" id="3.90.1640.30">
    <property type="match status" value="1"/>
</dbReference>
<dbReference type="PANTHER" id="PTHR30255:SF2">
    <property type="entry name" value="SINGLE-STRANDED-DNA-SPECIFIC EXONUCLEASE RECJ"/>
    <property type="match status" value="1"/>
</dbReference>
<keyword evidence="10" id="KW-1185">Reference proteome</keyword>
<dbReference type="Pfam" id="PF01368">
    <property type="entry name" value="DHH"/>
    <property type="match status" value="1"/>
</dbReference>
<evidence type="ECO:0000259" key="6">
    <source>
        <dbReference type="Pfam" id="PF01368"/>
    </source>
</evidence>
<organism evidence="9 10">
    <name type="scientific">Qingrenia yutianensis</name>
    <dbReference type="NCBI Taxonomy" id="2763676"/>
    <lineage>
        <taxon>Bacteria</taxon>
        <taxon>Bacillati</taxon>
        <taxon>Bacillota</taxon>
        <taxon>Clostridia</taxon>
        <taxon>Eubacteriales</taxon>
        <taxon>Oscillospiraceae</taxon>
        <taxon>Qingrenia</taxon>
    </lineage>
</organism>
<dbReference type="InterPro" id="IPR038763">
    <property type="entry name" value="DHH_sf"/>
</dbReference>
<dbReference type="InterPro" id="IPR051673">
    <property type="entry name" value="SSDNA_exonuclease_RecJ"/>
</dbReference>
<comment type="similarity">
    <text evidence="1">Belongs to the RecJ family.</text>
</comment>
<dbReference type="Gene3D" id="3.10.310.30">
    <property type="match status" value="1"/>
</dbReference>
<gene>
    <name evidence="9" type="primary">recJ</name>
    <name evidence="9" type="ORF">H8706_00920</name>
</gene>
<dbReference type="Pfam" id="PF17768">
    <property type="entry name" value="RecJ_OB"/>
    <property type="match status" value="1"/>
</dbReference>
<dbReference type="GO" id="GO:0003676">
    <property type="term" value="F:nucleic acid binding"/>
    <property type="evidence" value="ECO:0007669"/>
    <property type="project" value="InterPro"/>
</dbReference>
<dbReference type="PANTHER" id="PTHR30255">
    <property type="entry name" value="SINGLE-STRANDED-DNA-SPECIFIC EXONUCLEASE RECJ"/>
    <property type="match status" value="1"/>
</dbReference>
<dbReference type="GO" id="GO:0006310">
    <property type="term" value="P:DNA recombination"/>
    <property type="evidence" value="ECO:0007669"/>
    <property type="project" value="InterPro"/>
</dbReference>
<feature type="domain" description="DHHA1" evidence="7">
    <location>
        <begin position="347"/>
        <end position="441"/>
    </location>
</feature>
<dbReference type="SUPFAM" id="SSF64182">
    <property type="entry name" value="DHH phosphoesterases"/>
    <property type="match status" value="1"/>
</dbReference>
<dbReference type="RefSeq" id="WP_262431126.1">
    <property type="nucleotide sequence ID" value="NZ_JACRTE010000001.1"/>
</dbReference>
<evidence type="ECO:0000313" key="9">
    <source>
        <dbReference type="EMBL" id="MBC8595432.1"/>
    </source>
</evidence>
<dbReference type="InterPro" id="IPR004610">
    <property type="entry name" value="RecJ"/>
</dbReference>
<dbReference type="InterPro" id="IPR041122">
    <property type="entry name" value="RecJ_OB"/>
</dbReference>
<proteinExistence type="inferred from homology"/>
<dbReference type="InterPro" id="IPR003156">
    <property type="entry name" value="DHHA1_dom"/>
</dbReference>
<feature type="domain" description="RecJ OB" evidence="8">
    <location>
        <begin position="456"/>
        <end position="561"/>
    </location>
</feature>
<evidence type="ECO:0000256" key="5">
    <source>
        <dbReference type="ARBA" id="ARBA00022839"/>
    </source>
</evidence>
<keyword evidence="4" id="KW-0378">Hydrolase</keyword>
<evidence type="ECO:0000256" key="3">
    <source>
        <dbReference type="ARBA" id="ARBA00022722"/>
    </source>
</evidence>
<protein>
    <recommendedName>
        <fullName evidence="2">Single-stranded-DNA-specific exonuclease RecJ</fullName>
    </recommendedName>
</protein>
<dbReference type="GO" id="GO:0006281">
    <property type="term" value="P:DNA repair"/>
    <property type="evidence" value="ECO:0007669"/>
    <property type="project" value="InterPro"/>
</dbReference>
<name>A0A926FB40_9FIRM</name>
<comment type="caution">
    <text evidence="9">The sequence shown here is derived from an EMBL/GenBank/DDBJ whole genome shotgun (WGS) entry which is preliminary data.</text>
</comment>
<keyword evidence="3" id="KW-0540">Nuclease</keyword>
<evidence type="ECO:0000259" key="7">
    <source>
        <dbReference type="Pfam" id="PF02272"/>
    </source>
</evidence>
<dbReference type="NCBIfam" id="TIGR00644">
    <property type="entry name" value="recJ"/>
    <property type="match status" value="1"/>
</dbReference>
<sequence>MLKDYIKEKNWIFEEQNEEKLNEISQKFNLPECVSVLILNRCDGGVRQYIENDFSSFLNPFLLTGMQEAVEKIKDAVKNMKTIIVYGDYDVDGVTSTYILMHYLKSIGALASYYIPSRTEEGYGLNERALVDLKQKGADLVITVDLGITAKEEARLCKEIGLDLIVTDHHLPAEGKIPVDTIVINPKTSENYPFKNLAGAGVAFKLVCALSDMNRTVFDYYVPFCAIGTIADLAELCGENRFIAKYGLEKLKETKNIGLLSLLNEAKIDTCDITSTSVSFGIAPRLNAAGRLASADMAVELFMCDNKSKADEIAKTLESENIRRKAEEQKIFERADEIITQNELNKNNVIVVAEKNWHHGVIGIVSSKITEKYYKPSIIISVDDDGNGKASGRSISGFDLFDALKNCESILDKFGGHSLAAGLSLKEENIEKFGKMINEYADKIMTDEILTPKVKIDSKISISDVSLKNASALKIAEPYGIKNPQGTFCIENIKIKNIRNMADKPHSFVTFSDGADEITVPAFGLKDKIMCFAENDNADICGTLGINTYNNRTSAQFIVRDIRCARKIFFTKDELRALYVVLKNSEFKNSDIQKLSYAMGKNYGINCSKLKIYRMLAVLNDLKMIKLSLDGDTVSVEKDENFYAKTDLAKSQNFNTYSE</sequence>
<dbReference type="InterPro" id="IPR001667">
    <property type="entry name" value="DDH_dom"/>
</dbReference>
<dbReference type="GO" id="GO:0008409">
    <property type="term" value="F:5'-3' exonuclease activity"/>
    <property type="evidence" value="ECO:0007669"/>
    <property type="project" value="InterPro"/>
</dbReference>
<dbReference type="Pfam" id="PF02272">
    <property type="entry name" value="DHHA1"/>
    <property type="match status" value="1"/>
</dbReference>
<dbReference type="AlphaFoldDB" id="A0A926FB40"/>
<keyword evidence="5 9" id="KW-0269">Exonuclease</keyword>
<evidence type="ECO:0000256" key="2">
    <source>
        <dbReference type="ARBA" id="ARBA00019841"/>
    </source>
</evidence>
<evidence type="ECO:0000256" key="1">
    <source>
        <dbReference type="ARBA" id="ARBA00005915"/>
    </source>
</evidence>
<dbReference type="Proteomes" id="UP000647416">
    <property type="component" value="Unassembled WGS sequence"/>
</dbReference>
<evidence type="ECO:0000259" key="8">
    <source>
        <dbReference type="Pfam" id="PF17768"/>
    </source>
</evidence>
<evidence type="ECO:0000313" key="10">
    <source>
        <dbReference type="Proteomes" id="UP000647416"/>
    </source>
</evidence>
<dbReference type="EMBL" id="JACRTE010000001">
    <property type="protein sequence ID" value="MBC8595432.1"/>
    <property type="molecule type" value="Genomic_DNA"/>
</dbReference>
<reference evidence="9" key="1">
    <citation type="submission" date="2020-08" db="EMBL/GenBank/DDBJ databases">
        <title>Genome public.</title>
        <authorList>
            <person name="Liu C."/>
            <person name="Sun Q."/>
        </authorList>
    </citation>
    <scope>NUCLEOTIDE SEQUENCE</scope>
    <source>
        <strain evidence="9">NSJ-50</strain>
    </source>
</reference>
<accession>A0A926FB40</accession>
<evidence type="ECO:0000256" key="4">
    <source>
        <dbReference type="ARBA" id="ARBA00022801"/>
    </source>
</evidence>